<dbReference type="InterPro" id="IPR018958">
    <property type="entry name" value="Knr4/Smi1-like_dom"/>
</dbReference>
<dbReference type="Gene3D" id="3.40.1580.10">
    <property type="entry name" value="SMI1/KNR4-like"/>
    <property type="match status" value="1"/>
</dbReference>
<feature type="domain" description="Knr4/Smi1-like" evidence="1">
    <location>
        <begin position="18"/>
        <end position="134"/>
    </location>
</feature>
<organism evidence="2 3">
    <name type="scientific">Lysinibacillus antri</name>
    <dbReference type="NCBI Taxonomy" id="2498145"/>
    <lineage>
        <taxon>Bacteria</taxon>
        <taxon>Bacillati</taxon>
        <taxon>Bacillota</taxon>
        <taxon>Bacilli</taxon>
        <taxon>Bacillales</taxon>
        <taxon>Bacillaceae</taxon>
        <taxon>Lysinibacillus</taxon>
    </lineage>
</organism>
<protein>
    <submittedName>
        <fullName evidence="2">SMI1/KNR4 family protein</fullName>
    </submittedName>
</protein>
<dbReference type="AlphaFoldDB" id="A0A432LAR2"/>
<sequence length="142" mass="16464">MWKNYLSNIIEECQFKAPATEIELLSVQKELKIELPKKLTELFNETNGVDGKYYSYIWSTEQMVRENLSVWDIEEFENYKKPDNLLFFVDAGNGDLFGYLILNGKVQNDDIYVWNHEDGSQTVIASSLEEFIKGWYGGGISI</sequence>
<proteinExistence type="predicted"/>
<dbReference type="SMART" id="SM00860">
    <property type="entry name" value="SMI1_KNR4"/>
    <property type="match status" value="1"/>
</dbReference>
<reference evidence="2 3" key="1">
    <citation type="submission" date="2018-12" db="EMBL/GenBank/DDBJ databases">
        <title>Lysinibacillus antri sp. nov., isolated from a cave soil.</title>
        <authorList>
            <person name="Narsing Rao M.P."/>
            <person name="Zhang H."/>
            <person name="Dong Z.-Y."/>
            <person name="Niu X.-K."/>
            <person name="Zhang K."/>
            <person name="Fang B.-Z."/>
            <person name="Kang Y.-Q."/>
            <person name="Xiao M."/>
            <person name="Li W.-J."/>
        </authorList>
    </citation>
    <scope>NUCLEOTIDE SEQUENCE [LARGE SCALE GENOMIC DNA]</scope>
    <source>
        <strain evidence="2 3">SYSU K30002</strain>
    </source>
</reference>
<dbReference type="Pfam" id="PF14568">
    <property type="entry name" value="SUKH_6"/>
    <property type="match status" value="1"/>
</dbReference>
<keyword evidence="3" id="KW-1185">Reference proteome</keyword>
<name>A0A432LAR2_9BACI</name>
<accession>A0A432LAR2</accession>
<dbReference type="InterPro" id="IPR037883">
    <property type="entry name" value="Knr4/Smi1-like_sf"/>
</dbReference>
<dbReference type="EMBL" id="RYYR01000014">
    <property type="protein sequence ID" value="RUL51711.1"/>
    <property type="molecule type" value="Genomic_DNA"/>
</dbReference>
<evidence type="ECO:0000313" key="3">
    <source>
        <dbReference type="Proteomes" id="UP000287910"/>
    </source>
</evidence>
<gene>
    <name evidence="2" type="ORF">EK386_11375</name>
</gene>
<evidence type="ECO:0000313" key="2">
    <source>
        <dbReference type="EMBL" id="RUL51711.1"/>
    </source>
</evidence>
<comment type="caution">
    <text evidence="2">The sequence shown here is derived from an EMBL/GenBank/DDBJ whole genome shotgun (WGS) entry which is preliminary data.</text>
</comment>
<evidence type="ECO:0000259" key="1">
    <source>
        <dbReference type="SMART" id="SM00860"/>
    </source>
</evidence>
<dbReference type="RefSeq" id="WP_126659293.1">
    <property type="nucleotide sequence ID" value="NZ_RYYR01000014.1"/>
</dbReference>
<dbReference type="SUPFAM" id="SSF160631">
    <property type="entry name" value="SMI1/KNR4-like"/>
    <property type="match status" value="1"/>
</dbReference>
<dbReference type="Proteomes" id="UP000287910">
    <property type="component" value="Unassembled WGS sequence"/>
</dbReference>